<keyword evidence="1" id="KW-0175">Coiled coil</keyword>
<proteinExistence type="predicted"/>
<sequence length="569" mass="65641">MSSETNNRPALSKLRVPFGEKDGRLYRPETVDRGKKCGCHCPECKVPLIAKCSVAGRFYFAHHRGAECPGGYETALHKMAKQILLDAGRVWLPERDVLLSFPLVFGETLSETLHFDPREVHFVSAVSEKRLDNGLTPDVTALLKNDAELHIEILVTHAVEENKSLAIDNVMEIDLSWLSEETVLDSVALEAEVLKSAPRWWHRCSLIDELPKVHAVRKALEARVPIEIKRLERQREREEAAKRKKERAAQQKEERKQALIRKKAEAREPFEIALRNLEQVESMGWLTLGDRLAERAKPRLEEIARRLRFEPEKWPTFMDVSVQREWVFKEDRRLWQSAVFESLILDKKPGYIFSVAQALAYAEKTAGVREWALKLSQLKQAHLKQPYNQRKDYELRGVWFLTPAENNAIRSPYAVVLSYLKKLCKRGVLAEERPAKTFRVLASGPDIWTAHEKEQRQVKAKAVRAERGRATLQALLGDIFPEDEKYQKVEQEWRARREDVTQRLDYSVNDANAIAAAGHETALFCLSCKRHQLPTPINECPVCYSHRVRVVELTEDYLRTLLHRLKCMP</sequence>
<dbReference type="EMBL" id="CP157803">
    <property type="protein sequence ID" value="XBQ21602.1"/>
    <property type="molecule type" value="Genomic_DNA"/>
</dbReference>
<dbReference type="AlphaFoldDB" id="A0AAU7MVX3"/>
<dbReference type="KEGG" id="mamm:ABNF92_19540"/>
<feature type="coiled-coil region" evidence="1">
    <location>
        <begin position="228"/>
        <end position="268"/>
    </location>
</feature>
<protein>
    <recommendedName>
        <fullName evidence="3">Competence protein CoiA-like family protein</fullName>
    </recommendedName>
</protein>
<dbReference type="RefSeq" id="WP_222535030.1">
    <property type="nucleotide sequence ID" value="NZ_CP157803.1"/>
</dbReference>
<gene>
    <name evidence="2" type="ORF">ABNF92_19540</name>
</gene>
<organism evidence="2">
    <name type="scientific">Marinobacter sp. MMG032</name>
    <dbReference type="NCBI Taxonomy" id="3158548"/>
    <lineage>
        <taxon>Bacteria</taxon>
        <taxon>Pseudomonadati</taxon>
        <taxon>Pseudomonadota</taxon>
        <taxon>Gammaproteobacteria</taxon>
        <taxon>Pseudomonadales</taxon>
        <taxon>Marinobacteraceae</taxon>
        <taxon>Marinobacter</taxon>
    </lineage>
</organism>
<keyword evidence="2" id="KW-0614">Plasmid</keyword>
<accession>A0AAU7MVX3</accession>
<evidence type="ECO:0000256" key="1">
    <source>
        <dbReference type="SAM" id="Coils"/>
    </source>
</evidence>
<evidence type="ECO:0000313" key="2">
    <source>
        <dbReference type="EMBL" id="XBQ21602.1"/>
    </source>
</evidence>
<evidence type="ECO:0008006" key="3">
    <source>
        <dbReference type="Google" id="ProtNLM"/>
    </source>
</evidence>
<name>A0AAU7MVX3_9GAMM</name>
<geneLocation type="plasmid" evidence="2">
    <name>unnaned</name>
</geneLocation>
<reference evidence="2" key="1">
    <citation type="submission" date="2024-05" db="EMBL/GenBank/DDBJ databases">
        <title>Draft Genome Sequences of Flagellimonas sp. MMG031 and Marinobacter sp. MMG032 Isolated from the dinoflagellate Symbiodinium pilosum.</title>
        <authorList>
            <person name="Shikuma N.J."/>
            <person name="Farrell M.V."/>
        </authorList>
    </citation>
    <scope>NUCLEOTIDE SEQUENCE</scope>
    <source>
        <strain evidence="2">MMG032</strain>
        <plasmid evidence="2">unnaned</plasmid>
    </source>
</reference>